<protein>
    <submittedName>
        <fullName evidence="1">Uncharacterized protein</fullName>
    </submittedName>
</protein>
<accession>A0A835PQF4</accession>
<dbReference type="AlphaFoldDB" id="A0A835PQF4"/>
<evidence type="ECO:0000313" key="1">
    <source>
        <dbReference type="EMBL" id="KAG0455463.1"/>
    </source>
</evidence>
<dbReference type="OrthoDB" id="371245at2759"/>
<comment type="caution">
    <text evidence="1">The sequence shown here is derived from an EMBL/GenBank/DDBJ whole genome shotgun (WGS) entry which is preliminary data.</text>
</comment>
<keyword evidence="2" id="KW-1185">Reference proteome</keyword>
<name>A0A835PQF4_VANPL</name>
<organism evidence="1 2">
    <name type="scientific">Vanilla planifolia</name>
    <name type="common">Vanilla</name>
    <dbReference type="NCBI Taxonomy" id="51239"/>
    <lineage>
        <taxon>Eukaryota</taxon>
        <taxon>Viridiplantae</taxon>
        <taxon>Streptophyta</taxon>
        <taxon>Embryophyta</taxon>
        <taxon>Tracheophyta</taxon>
        <taxon>Spermatophyta</taxon>
        <taxon>Magnoliopsida</taxon>
        <taxon>Liliopsida</taxon>
        <taxon>Asparagales</taxon>
        <taxon>Orchidaceae</taxon>
        <taxon>Vanilloideae</taxon>
        <taxon>Vanilleae</taxon>
        <taxon>Vanilla</taxon>
    </lineage>
</organism>
<dbReference type="Proteomes" id="UP000636800">
    <property type="component" value="Chromosome 13"/>
</dbReference>
<evidence type="ECO:0000313" key="2">
    <source>
        <dbReference type="Proteomes" id="UP000636800"/>
    </source>
</evidence>
<sequence>MDWDSKMPPWDFPEMEQTAAAANVPLISSLRFERFRGGGKVEGGDEGFNGRELVEEAPGAEQQQPECLLPRRRLQVRSQRL</sequence>
<reference evidence="1 2" key="1">
    <citation type="journal article" date="2020" name="Nat. Food">
        <title>A phased Vanilla planifolia genome enables genetic improvement of flavour and production.</title>
        <authorList>
            <person name="Hasing T."/>
            <person name="Tang H."/>
            <person name="Brym M."/>
            <person name="Khazi F."/>
            <person name="Huang T."/>
            <person name="Chambers A.H."/>
        </authorList>
    </citation>
    <scope>NUCLEOTIDE SEQUENCE [LARGE SCALE GENOMIC DNA]</scope>
    <source>
        <tissue evidence="1">Leaf</tissue>
    </source>
</reference>
<gene>
    <name evidence="1" type="ORF">HPP92_024755</name>
</gene>
<dbReference type="EMBL" id="JADCNL010000013">
    <property type="protein sequence ID" value="KAG0455463.1"/>
    <property type="molecule type" value="Genomic_DNA"/>
</dbReference>
<proteinExistence type="predicted"/>